<evidence type="ECO:0000313" key="4">
    <source>
        <dbReference type="Proteomes" id="UP001597114"/>
    </source>
</evidence>
<name>A0ABW4F7V1_9PSEU</name>
<dbReference type="InterPro" id="IPR002347">
    <property type="entry name" value="SDR_fam"/>
</dbReference>
<sequence>PYAGEPDITVDNVDLTDEPSIISLGERLGTLDHVVSTASARARGRLAELDREAVRASFDTKVIGPLMLAKHLAPRINDGGSFVLFSGVAAFKIAVGTLAVAITNGAADTLTRSLALELAPIRVNAISPGVVDTGAWDALGEQRKTEMFADMSVRNPARRIGTADDIASAVLFALTNTFLTGVTLAVDGGEVLT</sequence>
<keyword evidence="2" id="KW-0560">Oxidoreductase</keyword>
<dbReference type="SUPFAM" id="SSF51735">
    <property type="entry name" value="NAD(P)-binding Rossmann-fold domains"/>
    <property type="match status" value="1"/>
</dbReference>
<evidence type="ECO:0000256" key="2">
    <source>
        <dbReference type="ARBA" id="ARBA00023002"/>
    </source>
</evidence>
<dbReference type="InterPro" id="IPR036291">
    <property type="entry name" value="NAD(P)-bd_dom_sf"/>
</dbReference>
<comment type="similarity">
    <text evidence="1">Belongs to the short-chain dehydrogenases/reductases (SDR) family.</text>
</comment>
<evidence type="ECO:0000256" key="1">
    <source>
        <dbReference type="ARBA" id="ARBA00006484"/>
    </source>
</evidence>
<dbReference type="Proteomes" id="UP001597114">
    <property type="component" value="Unassembled WGS sequence"/>
</dbReference>
<dbReference type="PANTHER" id="PTHR43477:SF1">
    <property type="entry name" value="DIHYDROANTICAPSIN 7-DEHYDROGENASE"/>
    <property type="match status" value="1"/>
</dbReference>
<dbReference type="EMBL" id="JBHUCO010000069">
    <property type="protein sequence ID" value="MFD1523693.1"/>
    <property type="molecule type" value="Genomic_DNA"/>
</dbReference>
<comment type="caution">
    <text evidence="3">The sequence shown here is derived from an EMBL/GenBank/DDBJ whole genome shotgun (WGS) entry which is preliminary data.</text>
</comment>
<dbReference type="PRINTS" id="PR00081">
    <property type="entry name" value="GDHRDH"/>
</dbReference>
<accession>A0ABW4F7V1</accession>
<protein>
    <submittedName>
        <fullName evidence="3">SDR family oxidoreductase</fullName>
    </submittedName>
</protein>
<feature type="non-terminal residue" evidence="3">
    <location>
        <position position="1"/>
    </location>
</feature>
<keyword evidence="4" id="KW-1185">Reference proteome</keyword>
<gene>
    <name evidence="3" type="ORF">ACFSJD_39850</name>
</gene>
<evidence type="ECO:0000313" key="3">
    <source>
        <dbReference type="EMBL" id="MFD1523693.1"/>
    </source>
</evidence>
<dbReference type="PANTHER" id="PTHR43477">
    <property type="entry name" value="DIHYDROANTICAPSIN 7-DEHYDROGENASE"/>
    <property type="match status" value="1"/>
</dbReference>
<dbReference type="Gene3D" id="3.40.50.720">
    <property type="entry name" value="NAD(P)-binding Rossmann-like Domain"/>
    <property type="match status" value="1"/>
</dbReference>
<dbReference type="Pfam" id="PF13561">
    <property type="entry name" value="adh_short_C2"/>
    <property type="match status" value="1"/>
</dbReference>
<reference evidence="4" key="1">
    <citation type="journal article" date="2019" name="Int. J. Syst. Evol. Microbiol.">
        <title>The Global Catalogue of Microorganisms (GCM) 10K type strain sequencing project: providing services to taxonomists for standard genome sequencing and annotation.</title>
        <authorList>
            <consortium name="The Broad Institute Genomics Platform"/>
            <consortium name="The Broad Institute Genome Sequencing Center for Infectious Disease"/>
            <person name="Wu L."/>
            <person name="Ma J."/>
        </authorList>
    </citation>
    <scope>NUCLEOTIDE SEQUENCE [LARGE SCALE GENOMIC DNA]</scope>
    <source>
        <strain evidence="4">CCM 7043</strain>
    </source>
</reference>
<dbReference type="RefSeq" id="WP_379659431.1">
    <property type="nucleotide sequence ID" value="NZ_JBHUCO010000069.1"/>
</dbReference>
<proteinExistence type="inferred from homology"/>
<dbReference type="InterPro" id="IPR051122">
    <property type="entry name" value="SDR_DHRS6-like"/>
</dbReference>
<organism evidence="3 4">
    <name type="scientific">Pseudonocardia yunnanensis</name>
    <dbReference type="NCBI Taxonomy" id="58107"/>
    <lineage>
        <taxon>Bacteria</taxon>
        <taxon>Bacillati</taxon>
        <taxon>Actinomycetota</taxon>
        <taxon>Actinomycetes</taxon>
        <taxon>Pseudonocardiales</taxon>
        <taxon>Pseudonocardiaceae</taxon>
        <taxon>Pseudonocardia</taxon>
    </lineage>
</organism>